<feature type="transmembrane region" description="Helical" evidence="1">
    <location>
        <begin position="7"/>
        <end position="24"/>
    </location>
</feature>
<reference evidence="3 4" key="1">
    <citation type="submission" date="2019-07" db="EMBL/GenBank/DDBJ databases">
        <title>Whole genome shotgun sequence of Cellulomonas soli NBRC 109434.</title>
        <authorList>
            <person name="Hosoyama A."/>
            <person name="Uohara A."/>
            <person name="Ohji S."/>
            <person name="Ichikawa N."/>
        </authorList>
    </citation>
    <scope>NUCLEOTIDE SEQUENCE [LARGE SCALE GENOMIC DNA]</scope>
    <source>
        <strain evidence="3 4">NBRC 109434</strain>
    </source>
</reference>
<feature type="transmembrane region" description="Helical" evidence="1">
    <location>
        <begin position="30"/>
        <end position="48"/>
    </location>
</feature>
<proteinExistence type="predicted"/>
<dbReference type="OrthoDB" id="9812729at2"/>
<name>A0A512PDA8_9CELL</name>
<evidence type="ECO:0000256" key="1">
    <source>
        <dbReference type="SAM" id="Phobius"/>
    </source>
</evidence>
<dbReference type="PANTHER" id="PTHR34351">
    <property type="entry name" value="SLR1927 PROTEIN-RELATED"/>
    <property type="match status" value="1"/>
</dbReference>
<sequence>MHVSATGWGVAVVAVLGLVLGRWLGWAEAASLGAALAAVLVVALLLTVGRTRYAVRLDLADRRVRIGERAVGGLTVRNTARGRSLPARVELPVGAGRAEFAVPSLAAGAEHDELFAIPTARRAVVVVGPVESVRGDALGLVRRTLRWTRPVELFVHPRVVPLHGASAGVLRDLEGQSTRDLSDADLSFHALRDYVQGDDRRAIHWRTTARRGTLMVKQFEDTRRTQTAVVLATDAADYADLEEFETAVSVAASLGVQTLREQRDLTVLAGPGRLRVNTPPLLLDDCSRIMLGSSAGSAGLGRGRDVPSATGTALLGRRVAREAPDATVAVLITGSVATDAALRLGARHVPTGTRTVVVSCVTGGELRVRTQSTLTLASLATVDDLPRVLRRVVA</sequence>
<keyword evidence="4" id="KW-1185">Reference proteome</keyword>
<gene>
    <name evidence="3" type="ORF">CSO01_19060</name>
</gene>
<organism evidence="3 4">
    <name type="scientific">Cellulomonas soli</name>
    <dbReference type="NCBI Taxonomy" id="931535"/>
    <lineage>
        <taxon>Bacteria</taxon>
        <taxon>Bacillati</taxon>
        <taxon>Actinomycetota</taxon>
        <taxon>Actinomycetes</taxon>
        <taxon>Micrococcales</taxon>
        <taxon>Cellulomonadaceae</taxon>
        <taxon>Cellulomonas</taxon>
    </lineage>
</organism>
<dbReference type="Proteomes" id="UP000321798">
    <property type="component" value="Unassembled WGS sequence"/>
</dbReference>
<feature type="domain" description="DUF58" evidence="2">
    <location>
        <begin position="191"/>
        <end position="339"/>
    </location>
</feature>
<dbReference type="RefSeq" id="WP_146952944.1">
    <property type="nucleotide sequence ID" value="NZ_BAABBJ010000006.1"/>
</dbReference>
<keyword evidence="1" id="KW-1133">Transmembrane helix</keyword>
<dbReference type="InterPro" id="IPR002881">
    <property type="entry name" value="DUF58"/>
</dbReference>
<comment type="caution">
    <text evidence="3">The sequence shown here is derived from an EMBL/GenBank/DDBJ whole genome shotgun (WGS) entry which is preliminary data.</text>
</comment>
<keyword evidence="1" id="KW-0472">Membrane</keyword>
<accession>A0A512PDA8</accession>
<evidence type="ECO:0000313" key="3">
    <source>
        <dbReference type="EMBL" id="GEP69191.1"/>
    </source>
</evidence>
<evidence type="ECO:0000259" key="2">
    <source>
        <dbReference type="Pfam" id="PF01882"/>
    </source>
</evidence>
<dbReference type="Pfam" id="PF01882">
    <property type="entry name" value="DUF58"/>
    <property type="match status" value="1"/>
</dbReference>
<keyword evidence="1" id="KW-0812">Transmembrane</keyword>
<dbReference type="AlphaFoldDB" id="A0A512PDA8"/>
<protein>
    <recommendedName>
        <fullName evidence="2">DUF58 domain-containing protein</fullName>
    </recommendedName>
</protein>
<dbReference type="EMBL" id="BKAL01000006">
    <property type="protein sequence ID" value="GEP69191.1"/>
    <property type="molecule type" value="Genomic_DNA"/>
</dbReference>
<evidence type="ECO:0000313" key="4">
    <source>
        <dbReference type="Proteomes" id="UP000321798"/>
    </source>
</evidence>